<dbReference type="OrthoDB" id="9813836at2"/>
<dbReference type="Gene3D" id="2.40.10.10">
    <property type="entry name" value="Trypsin-like serine proteases"/>
    <property type="match status" value="1"/>
</dbReference>
<dbReference type="GeneID" id="35873887"/>
<dbReference type="PROSITE" id="PS50240">
    <property type="entry name" value="TRYPSIN_DOM"/>
    <property type="match status" value="1"/>
</dbReference>
<feature type="chain" id="PRO_5010293313" evidence="5">
    <location>
        <begin position="27"/>
        <end position="323"/>
    </location>
</feature>
<proteinExistence type="inferred from homology"/>
<evidence type="ECO:0000256" key="5">
    <source>
        <dbReference type="SAM" id="SignalP"/>
    </source>
</evidence>
<evidence type="ECO:0000256" key="2">
    <source>
        <dbReference type="ARBA" id="ARBA00023157"/>
    </source>
</evidence>
<dbReference type="SUPFAM" id="SSF50494">
    <property type="entry name" value="Trypsin-like serine proteases"/>
    <property type="match status" value="1"/>
</dbReference>
<feature type="domain" description="Peptidase S1" evidence="6">
    <location>
        <begin position="37"/>
        <end position="287"/>
    </location>
</feature>
<dbReference type="PRINTS" id="PR00722">
    <property type="entry name" value="CHYMOTRYPSIN"/>
</dbReference>
<dbReference type="InterPro" id="IPR050430">
    <property type="entry name" value="Peptidase_S1"/>
</dbReference>
<sequence>MKISKWIAVFSTVVMGIISTASAAHASEQHSERAPRIVGGDNLTIDQAPWQVLVHASNGIISGYCGGAIIADNYVLTAAHCLTKFSAQELTVFAGNEVWLDGEPIEVSTMFIHEDYDDKSFFADIALLKLSGSLPSNAKSISLISASEQSELETEMGISMPNNFFVSGWGATSGDGVSETILLKGVSMTGVSDSSCGWNYDSNYQFNSAFANSIICANNTQAAGACSGDSGGPLVWQNPNRVADSDEGKRLAGVVSFGYKYQCGSQFYEDGFTQVSTYLSWINAKMAEGNSVALGGGGGGGAAGWLSFIALGLFMMRRRLHLS</sequence>
<dbReference type="InterPro" id="IPR043504">
    <property type="entry name" value="Peptidase_S1_PA_chymotrypsin"/>
</dbReference>
<feature type="transmembrane region" description="Helical" evidence="4">
    <location>
        <begin position="292"/>
        <end position="314"/>
    </location>
</feature>
<dbReference type="PANTHER" id="PTHR24276:SF98">
    <property type="entry name" value="FI18310P1-RELATED"/>
    <property type="match status" value="1"/>
</dbReference>
<evidence type="ECO:0000256" key="1">
    <source>
        <dbReference type="ARBA" id="ARBA00007664"/>
    </source>
</evidence>
<dbReference type="Pfam" id="PF00089">
    <property type="entry name" value="Trypsin"/>
    <property type="match status" value="1"/>
</dbReference>
<dbReference type="SMART" id="SM00020">
    <property type="entry name" value="Tryp_SPc"/>
    <property type="match status" value="1"/>
</dbReference>
<evidence type="ECO:0000313" key="8">
    <source>
        <dbReference type="Proteomes" id="UP000182692"/>
    </source>
</evidence>
<dbReference type="PROSITE" id="PS00134">
    <property type="entry name" value="TRYPSIN_HIS"/>
    <property type="match status" value="1"/>
</dbReference>
<organism evidence="7 8">
    <name type="scientific">Enterovibrio norvegicus DSM 15893</name>
    <dbReference type="NCBI Taxonomy" id="1121869"/>
    <lineage>
        <taxon>Bacteria</taxon>
        <taxon>Pseudomonadati</taxon>
        <taxon>Pseudomonadota</taxon>
        <taxon>Gammaproteobacteria</taxon>
        <taxon>Vibrionales</taxon>
        <taxon>Vibrionaceae</taxon>
        <taxon>Enterovibrio</taxon>
    </lineage>
</organism>
<keyword evidence="3" id="KW-0378">Hydrolase</keyword>
<keyword evidence="3" id="KW-0720">Serine protease</keyword>
<dbReference type="STRING" id="1121869.SAMN03084138_03870"/>
<name>A0A1I5V895_9GAMM</name>
<evidence type="ECO:0000256" key="3">
    <source>
        <dbReference type="RuleBase" id="RU363034"/>
    </source>
</evidence>
<dbReference type="FunFam" id="2.40.10.10:FF:000068">
    <property type="entry name" value="transmembrane protease serine 2"/>
    <property type="match status" value="1"/>
</dbReference>
<keyword evidence="3" id="KW-0645">Protease</keyword>
<dbReference type="GO" id="GO:0004252">
    <property type="term" value="F:serine-type endopeptidase activity"/>
    <property type="evidence" value="ECO:0007669"/>
    <property type="project" value="InterPro"/>
</dbReference>
<comment type="similarity">
    <text evidence="1">Belongs to the peptidase S1 family.</text>
</comment>
<dbReference type="AlphaFoldDB" id="A0A1I5V895"/>
<keyword evidence="4" id="KW-1133">Transmembrane helix</keyword>
<evidence type="ECO:0000313" key="7">
    <source>
        <dbReference type="EMBL" id="SFQ03753.1"/>
    </source>
</evidence>
<dbReference type="PANTHER" id="PTHR24276">
    <property type="entry name" value="POLYSERASE-RELATED"/>
    <property type="match status" value="1"/>
</dbReference>
<keyword evidence="4" id="KW-0812">Transmembrane</keyword>
<keyword evidence="4" id="KW-0472">Membrane</keyword>
<protein>
    <submittedName>
        <fullName evidence="7">Trypsin</fullName>
    </submittedName>
</protein>
<feature type="signal peptide" evidence="5">
    <location>
        <begin position="1"/>
        <end position="26"/>
    </location>
</feature>
<keyword evidence="5" id="KW-0732">Signal</keyword>
<evidence type="ECO:0000256" key="4">
    <source>
        <dbReference type="SAM" id="Phobius"/>
    </source>
</evidence>
<dbReference type="InterPro" id="IPR009003">
    <property type="entry name" value="Peptidase_S1_PA"/>
</dbReference>
<dbReference type="InterPro" id="IPR001314">
    <property type="entry name" value="Peptidase_S1A"/>
</dbReference>
<dbReference type="PROSITE" id="PS00135">
    <property type="entry name" value="TRYPSIN_SER"/>
    <property type="match status" value="1"/>
</dbReference>
<dbReference type="CDD" id="cd00190">
    <property type="entry name" value="Tryp_SPc"/>
    <property type="match status" value="1"/>
</dbReference>
<dbReference type="InterPro" id="IPR001254">
    <property type="entry name" value="Trypsin_dom"/>
</dbReference>
<dbReference type="GO" id="GO:0006508">
    <property type="term" value="P:proteolysis"/>
    <property type="evidence" value="ECO:0007669"/>
    <property type="project" value="UniProtKB-KW"/>
</dbReference>
<keyword evidence="2" id="KW-1015">Disulfide bond</keyword>
<evidence type="ECO:0000259" key="6">
    <source>
        <dbReference type="PROSITE" id="PS50240"/>
    </source>
</evidence>
<dbReference type="Proteomes" id="UP000182692">
    <property type="component" value="Unassembled WGS sequence"/>
</dbReference>
<dbReference type="EMBL" id="FOWR01000036">
    <property type="protein sequence ID" value="SFQ03753.1"/>
    <property type="molecule type" value="Genomic_DNA"/>
</dbReference>
<reference evidence="7 8" key="1">
    <citation type="submission" date="2016-10" db="EMBL/GenBank/DDBJ databases">
        <authorList>
            <person name="de Groot N.N."/>
        </authorList>
    </citation>
    <scope>NUCLEOTIDE SEQUENCE [LARGE SCALE GENOMIC DNA]</scope>
    <source>
        <strain evidence="7 8">DSM 15893</strain>
    </source>
</reference>
<accession>A0A1I5V895</accession>
<dbReference type="InterPro" id="IPR033116">
    <property type="entry name" value="TRYPSIN_SER"/>
</dbReference>
<dbReference type="RefSeq" id="WP_017016680.1">
    <property type="nucleotide sequence ID" value="NZ_FOWR01000036.1"/>
</dbReference>
<gene>
    <name evidence="7" type="ORF">SAMN03084138_03870</name>
</gene>
<dbReference type="InterPro" id="IPR018114">
    <property type="entry name" value="TRYPSIN_HIS"/>
</dbReference>